<name>A0ABD1QDG5_9LAMI</name>
<evidence type="ECO:0000313" key="4">
    <source>
        <dbReference type="Proteomes" id="UP001604277"/>
    </source>
</evidence>
<feature type="compositionally biased region" description="Pro residues" evidence="2">
    <location>
        <begin position="337"/>
        <end position="349"/>
    </location>
</feature>
<feature type="compositionally biased region" description="Pro residues" evidence="2">
    <location>
        <begin position="362"/>
        <end position="371"/>
    </location>
</feature>
<dbReference type="Proteomes" id="UP001604277">
    <property type="component" value="Unassembled WGS sequence"/>
</dbReference>
<feature type="compositionally biased region" description="Pro residues" evidence="2">
    <location>
        <begin position="379"/>
        <end position="388"/>
    </location>
</feature>
<evidence type="ECO:0000256" key="1">
    <source>
        <dbReference type="ARBA" id="ARBA00023054"/>
    </source>
</evidence>
<gene>
    <name evidence="3" type="ORF">Fot_49354</name>
</gene>
<keyword evidence="1" id="KW-0175">Coiled coil</keyword>
<keyword evidence="4" id="KW-1185">Reference proteome</keyword>
<sequence>MNVLKHSDNSGTNTEGSETSGTKQVENFNDRFANCIKSRGRCVDCWDEEQGIIPISRVPQSKIWLCPSLQLSKQNFLDIETPLLNDIMHGPVDFKGPVTRSVSSGWYSASFIIGTLKALIFICGALKSIGDLGTNNEEWMVNCKYNAANKRSLADLEQLALAMLEDMIKLARERLYDTMDGDEGMRDYSLQVDAFGKALSESYSDNVVSFSSFPETPPSVLPEIREVSNMGVKTSYSPPLLFPLRVQAVRKLNPIDLKRLSFHILPHAGGLDSRYLIRLCKEDKEEQADVEAKRHSGVNAVGRDEVVEDCEMTEDMTKTDEVVGDAPDTSEKEHSAPGPPAPPPLPPLLPVSLRNKAMSQTSPPPPPPPPLASRNTISFPPPPPPPLPFTSGNPALLAGTNSLRPKKATTKLKRSSHTGNLYRLLKGKIEGSSSDGKSSGRKGKIGSSTGGKQGMADALAEMTKRSAYFQQIEEDVKNHSKSIKEVKAAITSFQTSDMAELIKFHKYVDSP</sequence>
<comment type="caution">
    <text evidence="3">The sequence shown here is derived from an EMBL/GenBank/DDBJ whole genome shotgun (WGS) entry which is preliminary data.</text>
</comment>
<evidence type="ECO:0000256" key="2">
    <source>
        <dbReference type="SAM" id="MobiDB-lite"/>
    </source>
</evidence>
<accession>A0ABD1QDG5</accession>
<dbReference type="EMBL" id="JBFOLJ010000015">
    <property type="protein sequence ID" value="KAL2473618.1"/>
    <property type="molecule type" value="Genomic_DNA"/>
</dbReference>
<dbReference type="InterPro" id="IPR040265">
    <property type="entry name" value="CHUP1/IPGA1-like"/>
</dbReference>
<dbReference type="PANTHER" id="PTHR31342">
    <property type="entry name" value="PROTEIN CHUP1, CHLOROPLASTIC"/>
    <property type="match status" value="1"/>
</dbReference>
<feature type="region of interest" description="Disordered" evidence="2">
    <location>
        <begin position="307"/>
        <end position="455"/>
    </location>
</feature>
<feature type="region of interest" description="Disordered" evidence="2">
    <location>
        <begin position="1"/>
        <end position="23"/>
    </location>
</feature>
<evidence type="ECO:0000313" key="3">
    <source>
        <dbReference type="EMBL" id="KAL2473618.1"/>
    </source>
</evidence>
<protein>
    <submittedName>
        <fullName evidence="3">Uncharacterized protein</fullName>
    </submittedName>
</protein>
<feature type="compositionally biased region" description="Low complexity" evidence="2">
    <location>
        <begin position="9"/>
        <end position="22"/>
    </location>
</feature>
<dbReference type="AlphaFoldDB" id="A0ABD1QDG5"/>
<proteinExistence type="predicted"/>
<feature type="compositionally biased region" description="Basic residues" evidence="2">
    <location>
        <begin position="404"/>
        <end position="416"/>
    </location>
</feature>
<dbReference type="PANTHER" id="PTHR31342:SF16">
    <property type="entry name" value="TALIN_MIDDLE DOMAIN-CONTAINING PROTEIN"/>
    <property type="match status" value="1"/>
</dbReference>
<organism evidence="3 4">
    <name type="scientific">Forsythia ovata</name>
    <dbReference type="NCBI Taxonomy" id="205694"/>
    <lineage>
        <taxon>Eukaryota</taxon>
        <taxon>Viridiplantae</taxon>
        <taxon>Streptophyta</taxon>
        <taxon>Embryophyta</taxon>
        <taxon>Tracheophyta</taxon>
        <taxon>Spermatophyta</taxon>
        <taxon>Magnoliopsida</taxon>
        <taxon>eudicotyledons</taxon>
        <taxon>Gunneridae</taxon>
        <taxon>Pentapetalae</taxon>
        <taxon>asterids</taxon>
        <taxon>lamiids</taxon>
        <taxon>Lamiales</taxon>
        <taxon>Oleaceae</taxon>
        <taxon>Forsythieae</taxon>
        <taxon>Forsythia</taxon>
    </lineage>
</organism>
<reference evidence="4" key="1">
    <citation type="submission" date="2024-07" db="EMBL/GenBank/DDBJ databases">
        <title>Two chromosome-level genome assemblies of Korean endemic species Abeliophyllum distichum and Forsythia ovata (Oleaceae).</title>
        <authorList>
            <person name="Jang H."/>
        </authorList>
    </citation>
    <scope>NUCLEOTIDE SEQUENCE [LARGE SCALE GENOMIC DNA]</scope>
</reference>